<dbReference type="Proteomes" id="UP001206572">
    <property type="component" value="Unassembled WGS sequence"/>
</dbReference>
<keyword evidence="3" id="KW-0547">Nucleotide-binding</keyword>
<dbReference type="RefSeq" id="WP_258829618.1">
    <property type="nucleotide sequence ID" value="NZ_JANUHA010000016.1"/>
</dbReference>
<dbReference type="InterPro" id="IPR003959">
    <property type="entry name" value="ATPase_AAA_core"/>
</dbReference>
<evidence type="ECO:0000259" key="2">
    <source>
        <dbReference type="Pfam" id="PF00004"/>
    </source>
</evidence>
<feature type="region of interest" description="Disordered" evidence="1">
    <location>
        <begin position="1"/>
        <end position="31"/>
    </location>
</feature>
<dbReference type="GO" id="GO:0005524">
    <property type="term" value="F:ATP binding"/>
    <property type="evidence" value="ECO:0007669"/>
    <property type="project" value="UniProtKB-KW"/>
</dbReference>
<keyword evidence="3" id="KW-0067">ATP-binding</keyword>
<dbReference type="EMBL" id="JANUHA010000016">
    <property type="protein sequence ID" value="MCS0598613.1"/>
    <property type="molecule type" value="Genomic_DNA"/>
</dbReference>
<sequence>MTVLQDSNGQGAPQTNSSVPEADSTTRPIDFEKHPVRLRTYSCSTLQAEELADRVAAWINQGVQQAVIFGPPGIGKTYAIRYVTEHLPAKFPDVRFLEVHAGAVSGAPGRERLFLEKHVMELIERAGQRSLVLWIDESQLLDPTTENTLRNLQDRLKNNGIRLLSVLVGHPRVRTLKQKRVAYASDFPTFVPSVPTEAFELHGMRSITEIEHCLKAFDNDCFPRYSGWSHTRFFLPQAYLNGFRLAAYAGDLWQEFVEADRTTGADTRTEVPMSYFAKTIEHALKEGAARDGENIIMDREFWKRAVHQSGWGERYELRHLVGESYALC</sequence>
<dbReference type="Pfam" id="PF00004">
    <property type="entry name" value="AAA"/>
    <property type="match status" value="1"/>
</dbReference>
<reference evidence="3 4" key="1">
    <citation type="submission" date="2022-08" db="EMBL/GenBank/DDBJ databases">
        <title>Reclassification of Massilia species as members of the genera Telluria, Duganella, Pseudoduganella, Mokoshia gen. nov. and Zemynaea gen. nov. using orthogonal and non-orthogonal genome-based approaches.</title>
        <authorList>
            <person name="Bowman J.P."/>
        </authorList>
    </citation>
    <scope>NUCLEOTIDE SEQUENCE [LARGE SCALE GENOMIC DNA]</scope>
    <source>
        <strain evidence="3 4">JCM 31661</strain>
    </source>
</reference>
<comment type="caution">
    <text evidence="3">The sequence shown here is derived from an EMBL/GenBank/DDBJ whole genome shotgun (WGS) entry which is preliminary data.</text>
</comment>
<keyword evidence="4" id="KW-1185">Reference proteome</keyword>
<dbReference type="InterPro" id="IPR027417">
    <property type="entry name" value="P-loop_NTPase"/>
</dbReference>
<evidence type="ECO:0000256" key="1">
    <source>
        <dbReference type="SAM" id="MobiDB-lite"/>
    </source>
</evidence>
<name>A0ABT2AQU7_9BURK</name>
<dbReference type="CDD" id="cd00009">
    <property type="entry name" value="AAA"/>
    <property type="match status" value="1"/>
</dbReference>
<protein>
    <submittedName>
        <fullName evidence="3">ATP-binding protein</fullName>
    </submittedName>
</protein>
<feature type="compositionally biased region" description="Polar residues" evidence="1">
    <location>
        <begin position="1"/>
        <end position="27"/>
    </location>
</feature>
<dbReference type="Gene3D" id="3.40.50.300">
    <property type="entry name" value="P-loop containing nucleotide triphosphate hydrolases"/>
    <property type="match status" value="1"/>
</dbReference>
<evidence type="ECO:0000313" key="4">
    <source>
        <dbReference type="Proteomes" id="UP001206572"/>
    </source>
</evidence>
<dbReference type="SUPFAM" id="SSF52540">
    <property type="entry name" value="P-loop containing nucleoside triphosphate hydrolases"/>
    <property type="match status" value="1"/>
</dbReference>
<feature type="domain" description="ATPase AAA-type core" evidence="2">
    <location>
        <begin position="67"/>
        <end position="159"/>
    </location>
</feature>
<gene>
    <name evidence="3" type="ORF">NX780_19920</name>
</gene>
<evidence type="ECO:0000313" key="3">
    <source>
        <dbReference type="EMBL" id="MCS0598613.1"/>
    </source>
</evidence>
<accession>A0ABT2AQU7</accession>
<organism evidence="3 4">
    <name type="scientific">Massilia agri</name>
    <dbReference type="NCBI Taxonomy" id="1886785"/>
    <lineage>
        <taxon>Bacteria</taxon>
        <taxon>Pseudomonadati</taxon>
        <taxon>Pseudomonadota</taxon>
        <taxon>Betaproteobacteria</taxon>
        <taxon>Burkholderiales</taxon>
        <taxon>Oxalobacteraceae</taxon>
        <taxon>Telluria group</taxon>
        <taxon>Massilia</taxon>
    </lineage>
</organism>
<proteinExistence type="predicted"/>